<reference evidence="2" key="1">
    <citation type="submission" date="2025-08" db="UniProtKB">
        <authorList>
            <consortium name="Ensembl"/>
        </authorList>
    </citation>
    <scope>IDENTIFICATION</scope>
</reference>
<dbReference type="GeneID" id="109909893"/>
<keyword evidence="3" id="KW-1185">Reference proteome</keyword>
<dbReference type="GeneTree" id="ENSGT00730000111293"/>
<protein>
    <submittedName>
        <fullName evidence="2">Leucine rich repeat containing 31</fullName>
    </submittedName>
</protein>
<reference evidence="2" key="2">
    <citation type="submission" date="2025-09" db="UniProtKB">
        <authorList>
            <consortium name="Ensembl"/>
        </authorList>
    </citation>
    <scope>IDENTIFICATION</scope>
</reference>
<dbReference type="PANTHER" id="PTHR24109">
    <property type="entry name" value="LEUCINE-RICH REPEAT-CONTAINING PROTEIN 31"/>
    <property type="match status" value="1"/>
</dbReference>
<dbReference type="KEGG" id="oki:109909893"/>
<organism evidence="2 3">
    <name type="scientific">Oncorhynchus kisutch</name>
    <name type="common">Coho salmon</name>
    <name type="synonym">Salmo kisutch</name>
    <dbReference type="NCBI Taxonomy" id="8019"/>
    <lineage>
        <taxon>Eukaryota</taxon>
        <taxon>Metazoa</taxon>
        <taxon>Chordata</taxon>
        <taxon>Craniata</taxon>
        <taxon>Vertebrata</taxon>
        <taxon>Euteleostomi</taxon>
        <taxon>Actinopterygii</taxon>
        <taxon>Neopterygii</taxon>
        <taxon>Teleostei</taxon>
        <taxon>Protacanthopterygii</taxon>
        <taxon>Salmoniformes</taxon>
        <taxon>Salmonidae</taxon>
        <taxon>Salmoninae</taxon>
        <taxon>Oncorhynchus</taxon>
    </lineage>
</organism>
<evidence type="ECO:0000256" key="1">
    <source>
        <dbReference type="SAM" id="MobiDB-lite"/>
    </source>
</evidence>
<proteinExistence type="predicted"/>
<dbReference type="SUPFAM" id="SSF52047">
    <property type="entry name" value="RNI-like"/>
    <property type="match status" value="2"/>
</dbReference>
<name>A0A8C7NBU3_ONCKI</name>
<dbReference type="RefSeq" id="XP_020364560.1">
    <property type="nucleotide sequence ID" value="XM_020508971.2"/>
</dbReference>
<gene>
    <name evidence="2" type="primary">lrrc31</name>
</gene>
<dbReference type="Gene3D" id="3.80.10.10">
    <property type="entry name" value="Ribonuclease Inhibitor"/>
    <property type="match status" value="3"/>
</dbReference>
<dbReference type="Ensembl" id="ENSOKIT00005124933.1">
    <property type="protein sequence ID" value="ENSOKIP00005116848.1"/>
    <property type="gene ID" value="ENSOKIG00005050554.1"/>
</dbReference>
<dbReference type="AlphaFoldDB" id="A0A8C7NBU3"/>
<dbReference type="PANTHER" id="PTHR24109:SF3">
    <property type="entry name" value="LEUCINE-RICH REPEAT-CONTAINING PROTEIN 31"/>
    <property type="match status" value="1"/>
</dbReference>
<evidence type="ECO:0000313" key="2">
    <source>
        <dbReference type="Ensembl" id="ENSOKIP00005116848.1"/>
    </source>
</evidence>
<feature type="region of interest" description="Disordered" evidence="1">
    <location>
        <begin position="1"/>
        <end position="69"/>
    </location>
</feature>
<dbReference type="SMART" id="SM00368">
    <property type="entry name" value="LRR_RI"/>
    <property type="match status" value="5"/>
</dbReference>
<sequence>MESSDVQRGRGRSPFDLIMNQIRRKRTTSDRKSTSGRFLSRQAESGGLPEDREAEEERDGAGVVPGPTDPAESVCDMGWGRVCVFVKRLGKRADSRTLSLAHCDLTATDVLELATLLPSLSLLEEMDLSWNELIGGCLRSLTSHLQNVGGLRTLRLSCCRLTADDITALGEALKCVPVLEVLDLSWNAGIGGSALQGIVGKLHPTLRELNLVACQLTETDATILGGIVSVLPRLCVFDASCNPLLAHTQTDAEDGSMSKTEPGKGSVWGLGGLVSSLSHTPSLTTLRLHDCGLTTQSLGLLGGSFHCLRSLCQLDLSCNKGVAGGLSLLSPHLALLSHLGGLDLHLCCLTHTDLQALIQALPSLTELTELDLSSNKEVGGVVSDIVSALPLSQIKLLPLNGCSLNQESLSALALAMPYLQCIDVSWSKMVGGRLALLLEALQPSATQELRLSSCDLTTDDLLHLAVVCKRGVLSSLRVLDLSYNGGVGEEGWCGLLGEGGLGSLEELDLSLRPLTSKPSLLTSNPSPLTWLPTLLSAFPHLPALTRLSLQRWTLTAQEREQVNHALRKRKVLLELDPVPFASSANQEGLEEERNEE</sequence>
<dbReference type="InterPro" id="IPR001611">
    <property type="entry name" value="Leu-rich_rpt"/>
</dbReference>
<dbReference type="CTD" id="79782"/>
<dbReference type="Proteomes" id="UP000694557">
    <property type="component" value="Unassembled WGS sequence"/>
</dbReference>
<evidence type="ECO:0000313" key="3">
    <source>
        <dbReference type="Proteomes" id="UP000694557"/>
    </source>
</evidence>
<dbReference type="InterPro" id="IPR032675">
    <property type="entry name" value="LRR_dom_sf"/>
</dbReference>
<dbReference type="Pfam" id="PF13516">
    <property type="entry name" value="LRR_6"/>
    <property type="match status" value="2"/>
</dbReference>
<dbReference type="InterPro" id="IPR042419">
    <property type="entry name" value="LRC31"/>
</dbReference>
<accession>A0A8C7NBU3</accession>